<dbReference type="Ensembl" id="ENSSGRT00000026332.1">
    <property type="protein sequence ID" value="ENSSGRP00000024425.1"/>
    <property type="gene ID" value="ENSSGRG00000014349.1"/>
</dbReference>
<dbReference type="AlphaFoldDB" id="A0A672LKI9"/>
<reference evidence="2" key="2">
    <citation type="submission" date="2025-09" db="UniProtKB">
        <authorList>
            <consortium name="Ensembl"/>
        </authorList>
    </citation>
    <scope>IDENTIFICATION</scope>
</reference>
<keyword evidence="1" id="KW-0732">Signal</keyword>
<evidence type="ECO:0000256" key="1">
    <source>
        <dbReference type="SAM" id="SignalP"/>
    </source>
</evidence>
<accession>A0A672LKI9</accession>
<evidence type="ECO:0000313" key="2">
    <source>
        <dbReference type="Ensembl" id="ENSSGRP00000024425.1"/>
    </source>
</evidence>
<evidence type="ECO:0000313" key="3">
    <source>
        <dbReference type="Proteomes" id="UP000472262"/>
    </source>
</evidence>
<protein>
    <submittedName>
        <fullName evidence="2">Uncharacterized protein</fullName>
    </submittedName>
</protein>
<reference evidence="2" key="1">
    <citation type="submission" date="2025-08" db="UniProtKB">
        <authorList>
            <consortium name="Ensembl"/>
        </authorList>
    </citation>
    <scope>IDENTIFICATION</scope>
</reference>
<dbReference type="InParanoid" id="A0A672LKI9"/>
<organism evidence="2 3">
    <name type="scientific">Sinocyclocheilus grahami</name>
    <name type="common">Dianchi golden-line fish</name>
    <name type="synonym">Barbus grahami</name>
    <dbReference type="NCBI Taxonomy" id="75366"/>
    <lineage>
        <taxon>Eukaryota</taxon>
        <taxon>Metazoa</taxon>
        <taxon>Chordata</taxon>
        <taxon>Craniata</taxon>
        <taxon>Vertebrata</taxon>
        <taxon>Euteleostomi</taxon>
        <taxon>Actinopterygii</taxon>
        <taxon>Neopterygii</taxon>
        <taxon>Teleostei</taxon>
        <taxon>Ostariophysi</taxon>
        <taxon>Cypriniformes</taxon>
        <taxon>Cyprinidae</taxon>
        <taxon>Cyprininae</taxon>
        <taxon>Sinocyclocheilus</taxon>
    </lineage>
</organism>
<feature type="chain" id="PRO_5025625959" evidence="1">
    <location>
        <begin position="18"/>
        <end position="85"/>
    </location>
</feature>
<proteinExistence type="predicted"/>
<keyword evidence="3" id="KW-1185">Reference proteome</keyword>
<feature type="signal peptide" evidence="1">
    <location>
        <begin position="1"/>
        <end position="17"/>
    </location>
</feature>
<sequence length="85" mass="9745">MLTLVFVLSYLAEMMETSRTILCISHCRIIRERLLEAGVPQIRRVEGRNTAPLRAALQEEWNAMPQQTITVIDAQGHMTILYAFI</sequence>
<name>A0A672LKI9_SINGR</name>
<dbReference type="Proteomes" id="UP000472262">
    <property type="component" value="Unassembled WGS sequence"/>
</dbReference>